<dbReference type="RefSeq" id="WP_102433655.1">
    <property type="nucleotide sequence ID" value="NZ_CAWNVI010000002.1"/>
</dbReference>
<protein>
    <submittedName>
        <fullName evidence="2">Uncharacterized protein</fullName>
    </submittedName>
</protein>
<gene>
    <name evidence="2" type="ORF">BCT49_00070</name>
</gene>
<name>A0A2N7KP04_9VIBR</name>
<reference evidence="3" key="1">
    <citation type="submission" date="2016-07" db="EMBL/GenBank/DDBJ databases">
        <title>Nontailed viruses are major unrecognized killers of bacteria in the ocean.</title>
        <authorList>
            <person name="Kauffman K."/>
            <person name="Hussain F."/>
            <person name="Yang J."/>
            <person name="Arevalo P."/>
            <person name="Brown J."/>
            <person name="Cutler M."/>
            <person name="Kelly L."/>
            <person name="Polz M.F."/>
        </authorList>
    </citation>
    <scope>NUCLEOTIDE SEQUENCE [LARGE SCALE GENOMIC DNA]</scope>
    <source>
        <strain evidence="3">10N.261.46.F8</strain>
    </source>
</reference>
<sequence length="152" mass="16624">MKNRILGLTLALTMTPAMAEGVHNELTIPQPVADMSSYLLEIKEESRVVSTFHFVAIDGEKTNISSTKTIESEGGVLTQSGIELELSPRSKAADFMAVDFVYKKALEGIMNLQDEQQVIYALDTSISLSRGEVSCNNLSMSGEPVELCLTRH</sequence>
<dbReference type="EMBL" id="MCZK01000002">
    <property type="protein sequence ID" value="PMM78443.1"/>
    <property type="molecule type" value="Genomic_DNA"/>
</dbReference>
<proteinExistence type="predicted"/>
<evidence type="ECO:0000313" key="3">
    <source>
        <dbReference type="Proteomes" id="UP000235406"/>
    </source>
</evidence>
<feature type="chain" id="PRO_5014620596" evidence="1">
    <location>
        <begin position="20"/>
        <end position="152"/>
    </location>
</feature>
<accession>A0A2N7KP04</accession>
<evidence type="ECO:0000256" key="1">
    <source>
        <dbReference type="SAM" id="SignalP"/>
    </source>
</evidence>
<feature type="signal peptide" evidence="1">
    <location>
        <begin position="1"/>
        <end position="19"/>
    </location>
</feature>
<comment type="caution">
    <text evidence="2">The sequence shown here is derived from an EMBL/GenBank/DDBJ whole genome shotgun (WGS) entry which is preliminary data.</text>
</comment>
<evidence type="ECO:0000313" key="2">
    <source>
        <dbReference type="EMBL" id="PMM78443.1"/>
    </source>
</evidence>
<dbReference type="AlphaFoldDB" id="A0A2N7KP04"/>
<organism evidence="2 3">
    <name type="scientific">Vibrio lentus</name>
    <dbReference type="NCBI Taxonomy" id="136468"/>
    <lineage>
        <taxon>Bacteria</taxon>
        <taxon>Pseudomonadati</taxon>
        <taxon>Pseudomonadota</taxon>
        <taxon>Gammaproteobacteria</taxon>
        <taxon>Vibrionales</taxon>
        <taxon>Vibrionaceae</taxon>
        <taxon>Vibrio</taxon>
    </lineage>
</organism>
<keyword evidence="1" id="KW-0732">Signal</keyword>
<dbReference type="Proteomes" id="UP000235406">
    <property type="component" value="Unassembled WGS sequence"/>
</dbReference>